<organism evidence="8 9">
    <name type="scientific">Nonomuraea terrae</name>
    <dbReference type="NCBI Taxonomy" id="2530383"/>
    <lineage>
        <taxon>Bacteria</taxon>
        <taxon>Bacillati</taxon>
        <taxon>Actinomycetota</taxon>
        <taxon>Actinomycetes</taxon>
        <taxon>Streptosporangiales</taxon>
        <taxon>Streptosporangiaceae</taxon>
        <taxon>Nonomuraea</taxon>
    </lineage>
</organism>
<evidence type="ECO:0000313" key="9">
    <source>
        <dbReference type="Proteomes" id="UP000295302"/>
    </source>
</evidence>
<dbReference type="InterPro" id="IPR039424">
    <property type="entry name" value="SBP_5"/>
</dbReference>
<evidence type="ECO:0000256" key="1">
    <source>
        <dbReference type="ARBA" id="ARBA00004196"/>
    </source>
</evidence>
<dbReference type="InterPro" id="IPR030678">
    <property type="entry name" value="Peptide/Ni-bd"/>
</dbReference>
<dbReference type="GO" id="GO:0042597">
    <property type="term" value="C:periplasmic space"/>
    <property type="evidence" value="ECO:0007669"/>
    <property type="project" value="UniProtKB-ARBA"/>
</dbReference>
<evidence type="ECO:0000313" key="8">
    <source>
        <dbReference type="EMBL" id="TDD55832.1"/>
    </source>
</evidence>
<dbReference type="GO" id="GO:0015833">
    <property type="term" value="P:peptide transport"/>
    <property type="evidence" value="ECO:0007669"/>
    <property type="project" value="TreeGrafter"/>
</dbReference>
<proteinExistence type="inferred from homology"/>
<gene>
    <name evidence="8" type="ORF">E1286_03560</name>
</gene>
<dbReference type="OrthoDB" id="7888869at2"/>
<evidence type="ECO:0000256" key="4">
    <source>
        <dbReference type="ARBA" id="ARBA00022729"/>
    </source>
</evidence>
<accession>A0A4R4ZGZ2</accession>
<keyword evidence="3" id="KW-0813">Transport</keyword>
<dbReference type="GO" id="GO:1904680">
    <property type="term" value="F:peptide transmembrane transporter activity"/>
    <property type="evidence" value="ECO:0007669"/>
    <property type="project" value="TreeGrafter"/>
</dbReference>
<feature type="region of interest" description="Disordered" evidence="5">
    <location>
        <begin position="32"/>
        <end position="57"/>
    </location>
</feature>
<dbReference type="Gene3D" id="3.10.105.10">
    <property type="entry name" value="Dipeptide-binding Protein, Domain 3"/>
    <property type="match status" value="1"/>
</dbReference>
<protein>
    <submittedName>
        <fullName evidence="8">Peptide ABC transporter substrate-binding protein</fullName>
    </submittedName>
</protein>
<comment type="caution">
    <text evidence="8">The sequence shown here is derived from an EMBL/GenBank/DDBJ whole genome shotgun (WGS) entry which is preliminary data.</text>
</comment>
<dbReference type="SUPFAM" id="SSF53850">
    <property type="entry name" value="Periplasmic binding protein-like II"/>
    <property type="match status" value="1"/>
</dbReference>
<dbReference type="GO" id="GO:0043190">
    <property type="term" value="C:ATP-binding cassette (ABC) transporter complex"/>
    <property type="evidence" value="ECO:0007669"/>
    <property type="project" value="InterPro"/>
</dbReference>
<dbReference type="EMBL" id="SMKQ01000005">
    <property type="protein sequence ID" value="TDD55832.1"/>
    <property type="molecule type" value="Genomic_DNA"/>
</dbReference>
<feature type="domain" description="Solute-binding protein family 5" evidence="7">
    <location>
        <begin position="104"/>
        <end position="518"/>
    </location>
</feature>
<dbReference type="Gene3D" id="3.40.190.10">
    <property type="entry name" value="Periplasmic binding protein-like II"/>
    <property type="match status" value="1"/>
</dbReference>
<evidence type="ECO:0000256" key="3">
    <source>
        <dbReference type="ARBA" id="ARBA00022448"/>
    </source>
</evidence>
<dbReference type="PANTHER" id="PTHR30290:SF10">
    <property type="entry name" value="PERIPLASMIC OLIGOPEPTIDE-BINDING PROTEIN-RELATED"/>
    <property type="match status" value="1"/>
</dbReference>
<sequence length="612" mass="66575">MNRSLRPSLRAARPLAVLGVAATLLAAGCSSGGSGTAPGDPANGGTPQQGGSVTFAMPPNATPNWIFPIATPGHTQAYNGTIRQQVFLPLYVYDGTDTSKPDVKAGAAELPKYSEDGKSVTITMKDDLTWANGEKVTARDVEFWFNLIKANKEKWATYNEGQFPDNIAKFTLVDDKTFTMDLTQAYNPDWFTANQLTRMSPMPQKAWDIQEAGGQVGDYDRTPEGAKKVFDYLIGEAGKLSEYATNPLWKVADGPFTIKEFTTTGQVTLAKNPKYTGEDAAHLDTVTLKPFTSAQAELNVLRSGGVDYGYLPALALSQQKTIESMGYKVEPWDGWAITYIPYNFNNPEMGPVFKQLYIRQAVQMSVDQDTIARVIWHDQATPGYGPVPQVPPGSYLGEKQKTNPYLFDLDKAKALLTSHGWEIQNGVATCTRPGGGDDQCGEGVEQGTQLKFQLLTESGSTETDNTMQELQSSLSKIGIALSIKSEPLNSVLDHSPVCKPEEAACSWQLSFFGTQGSWYYPAYPSGEDIFAGDAGTNLGSYSDPKADELVKASTSSTSPTAMQDYSSYLAENLPVIWMPNPAYQVSAIKKTLGGVVQDPMAGMTPQRWYLVK</sequence>
<evidence type="ECO:0000259" key="7">
    <source>
        <dbReference type="Pfam" id="PF00496"/>
    </source>
</evidence>
<evidence type="ECO:0000256" key="5">
    <source>
        <dbReference type="SAM" id="MobiDB-lite"/>
    </source>
</evidence>
<dbReference type="Pfam" id="PF00496">
    <property type="entry name" value="SBP_bac_5"/>
    <property type="match status" value="1"/>
</dbReference>
<comment type="similarity">
    <text evidence="2">Belongs to the bacterial solute-binding protein 5 family.</text>
</comment>
<evidence type="ECO:0000256" key="6">
    <source>
        <dbReference type="SAM" id="SignalP"/>
    </source>
</evidence>
<dbReference type="AlphaFoldDB" id="A0A4R4ZGZ2"/>
<dbReference type="RefSeq" id="WP_132608824.1">
    <property type="nucleotide sequence ID" value="NZ_SMKQ01000005.1"/>
</dbReference>
<dbReference type="PANTHER" id="PTHR30290">
    <property type="entry name" value="PERIPLASMIC BINDING COMPONENT OF ABC TRANSPORTER"/>
    <property type="match status" value="1"/>
</dbReference>
<keyword evidence="9" id="KW-1185">Reference proteome</keyword>
<feature type="chain" id="PRO_5038503907" evidence="6">
    <location>
        <begin position="27"/>
        <end position="612"/>
    </location>
</feature>
<dbReference type="GO" id="GO:0030313">
    <property type="term" value="C:cell envelope"/>
    <property type="evidence" value="ECO:0007669"/>
    <property type="project" value="UniProtKB-SubCell"/>
</dbReference>
<feature type="signal peptide" evidence="6">
    <location>
        <begin position="1"/>
        <end position="26"/>
    </location>
</feature>
<dbReference type="PIRSF" id="PIRSF002741">
    <property type="entry name" value="MppA"/>
    <property type="match status" value="1"/>
</dbReference>
<reference evidence="8 9" key="1">
    <citation type="submission" date="2019-03" db="EMBL/GenBank/DDBJ databases">
        <title>Draft genome sequences of novel Actinobacteria.</title>
        <authorList>
            <person name="Sahin N."/>
            <person name="Ay H."/>
            <person name="Saygin H."/>
        </authorList>
    </citation>
    <scope>NUCLEOTIDE SEQUENCE [LARGE SCALE GENOMIC DNA]</scope>
    <source>
        <strain evidence="8 9">CH32</strain>
    </source>
</reference>
<evidence type="ECO:0000256" key="2">
    <source>
        <dbReference type="ARBA" id="ARBA00005695"/>
    </source>
</evidence>
<comment type="subcellular location">
    <subcellularLocation>
        <location evidence="1">Cell envelope</location>
    </subcellularLocation>
</comment>
<dbReference type="PROSITE" id="PS51257">
    <property type="entry name" value="PROKAR_LIPOPROTEIN"/>
    <property type="match status" value="1"/>
</dbReference>
<dbReference type="CDD" id="cd08513">
    <property type="entry name" value="PBP2_thermophilic_Hb8_like"/>
    <property type="match status" value="1"/>
</dbReference>
<dbReference type="InterPro" id="IPR000914">
    <property type="entry name" value="SBP_5_dom"/>
</dbReference>
<name>A0A4R4ZGZ2_9ACTN</name>
<keyword evidence="4 6" id="KW-0732">Signal</keyword>
<dbReference type="Proteomes" id="UP000295302">
    <property type="component" value="Unassembled WGS sequence"/>
</dbReference>